<name>A0ABS9BWX3_9BACT</name>
<evidence type="ECO:0000256" key="1">
    <source>
        <dbReference type="ARBA" id="ARBA00022741"/>
    </source>
</evidence>
<dbReference type="PANTHER" id="PTHR43309">
    <property type="entry name" value="5-OXOPROLINASE SUBUNIT C"/>
    <property type="match status" value="1"/>
</dbReference>
<dbReference type="EMBL" id="JAKEVZ010000011">
    <property type="protein sequence ID" value="MCF1752204.1"/>
    <property type="molecule type" value="Genomic_DNA"/>
</dbReference>
<evidence type="ECO:0000313" key="6">
    <source>
        <dbReference type="Proteomes" id="UP001201449"/>
    </source>
</evidence>
<dbReference type="Pfam" id="PF02626">
    <property type="entry name" value="CT_A_B"/>
    <property type="match status" value="1"/>
</dbReference>
<dbReference type="SMART" id="SM00797">
    <property type="entry name" value="AHS2"/>
    <property type="match status" value="1"/>
</dbReference>
<dbReference type="Proteomes" id="UP001201449">
    <property type="component" value="Unassembled WGS sequence"/>
</dbReference>
<protein>
    <submittedName>
        <fullName evidence="5">Biotin-dependent carboxyltransferase family protein</fullName>
    </submittedName>
</protein>
<accession>A0ABS9BWX3</accession>
<keyword evidence="2" id="KW-0378">Hydrolase</keyword>
<reference evidence="5 6" key="1">
    <citation type="submission" date="2022-01" db="EMBL/GenBank/DDBJ databases">
        <title>Mariniradius saccharolyticus sp. nov., isolated from sediment of a river.</title>
        <authorList>
            <person name="Liu H."/>
        </authorList>
    </citation>
    <scope>NUCLEOTIDE SEQUENCE [LARGE SCALE GENOMIC DNA]</scope>
    <source>
        <strain evidence="5 6">RY-2</strain>
    </source>
</reference>
<feature type="domain" description="Carboxyltransferase" evidence="4">
    <location>
        <begin position="29"/>
        <end position="291"/>
    </location>
</feature>
<evidence type="ECO:0000259" key="4">
    <source>
        <dbReference type="SMART" id="SM00797"/>
    </source>
</evidence>
<dbReference type="RefSeq" id="WP_234862112.1">
    <property type="nucleotide sequence ID" value="NZ_JAKEVZ010000011.1"/>
</dbReference>
<evidence type="ECO:0000313" key="5">
    <source>
        <dbReference type="EMBL" id="MCF1752204.1"/>
    </source>
</evidence>
<keyword evidence="1" id="KW-0547">Nucleotide-binding</keyword>
<dbReference type="Gene3D" id="2.40.100.10">
    <property type="entry name" value="Cyclophilin-like"/>
    <property type="match status" value="1"/>
</dbReference>
<comment type="caution">
    <text evidence="5">The sequence shown here is derived from an EMBL/GenBank/DDBJ whole genome shotgun (WGS) entry which is preliminary data.</text>
</comment>
<evidence type="ECO:0000256" key="2">
    <source>
        <dbReference type="ARBA" id="ARBA00022801"/>
    </source>
</evidence>
<proteinExistence type="predicted"/>
<keyword evidence="3" id="KW-0067">ATP-binding</keyword>
<evidence type="ECO:0000256" key="3">
    <source>
        <dbReference type="ARBA" id="ARBA00022840"/>
    </source>
</evidence>
<gene>
    <name evidence="5" type="ORF">L0U89_14170</name>
</gene>
<organism evidence="5 6">
    <name type="scientific">Mariniradius sediminis</name>
    <dbReference type="NCBI Taxonomy" id="2909237"/>
    <lineage>
        <taxon>Bacteria</taxon>
        <taxon>Pseudomonadati</taxon>
        <taxon>Bacteroidota</taxon>
        <taxon>Cytophagia</taxon>
        <taxon>Cytophagales</taxon>
        <taxon>Cyclobacteriaceae</taxon>
        <taxon>Mariniradius</taxon>
    </lineage>
</organism>
<keyword evidence="6" id="KW-1185">Reference proteome</keyword>
<dbReference type="InterPro" id="IPR029000">
    <property type="entry name" value="Cyclophilin-like_dom_sf"/>
</dbReference>
<sequence>MIKSPAYVHFLQAGLMTSVQDWARQEMADFGVPYSGVMDRLSMVLVNYLLQNPQNAAVLEMSQTGPEMLFEMPTRIAFAGAIADIYHNDKPVKLGTIIAIDEGDRVIVKRFRRRQWLYMGIQGGFETDVVSGSRSWYKGITPQEKVEKGDNLCYLYEERYFPPPPANSRIKDSWYRQSEIMVHPGPEWEMLPKLSQNRIIHKSFTISETVNRMAYQLVEPIYNSLESILTAAVYPGTVQLTPGGNLIVLMRDAQVTGGYPRILQVENNSLSILSQKRPGDKIKFSFVKEELT</sequence>
<dbReference type="InterPro" id="IPR052708">
    <property type="entry name" value="PxpC"/>
</dbReference>
<dbReference type="PANTHER" id="PTHR43309:SF5">
    <property type="entry name" value="5-OXOPROLINASE SUBUNIT C"/>
    <property type="match status" value="1"/>
</dbReference>
<dbReference type="InterPro" id="IPR003778">
    <property type="entry name" value="CT_A_B"/>
</dbReference>